<feature type="non-terminal residue" evidence="1">
    <location>
        <position position="1"/>
    </location>
</feature>
<gene>
    <name evidence="1" type="ORF">MUK42_20146</name>
</gene>
<protein>
    <submittedName>
        <fullName evidence="1">Uncharacterized protein</fullName>
    </submittedName>
</protein>
<keyword evidence="2" id="KW-1185">Reference proteome</keyword>
<reference evidence="1" key="1">
    <citation type="submission" date="2022-05" db="EMBL/GenBank/DDBJ databases">
        <title>The Musa troglodytarum L. genome provides insights into the mechanism of non-climacteric behaviour and enrichment of carotenoids.</title>
        <authorList>
            <person name="Wang J."/>
        </authorList>
    </citation>
    <scope>NUCLEOTIDE SEQUENCE</scope>
    <source>
        <tissue evidence="1">Leaf</tissue>
    </source>
</reference>
<accession>A0A9E7E9D4</accession>
<evidence type="ECO:0000313" key="1">
    <source>
        <dbReference type="EMBL" id="URD72432.1"/>
    </source>
</evidence>
<proteinExistence type="predicted"/>
<dbReference type="Proteomes" id="UP001055439">
    <property type="component" value="Chromosome 1"/>
</dbReference>
<evidence type="ECO:0000313" key="2">
    <source>
        <dbReference type="Proteomes" id="UP001055439"/>
    </source>
</evidence>
<dbReference type="EMBL" id="CP097502">
    <property type="protein sequence ID" value="URD72432.1"/>
    <property type="molecule type" value="Genomic_DNA"/>
</dbReference>
<name>A0A9E7E9D4_9LILI</name>
<sequence length="69" mass="7905">APIKQNTHLLPSTARHSLFLITLTNCRFRVLNEVHPCPRHHHCRIAVNSKPEWLTATTTTTTDPWPVRA</sequence>
<organism evidence="1 2">
    <name type="scientific">Musa troglodytarum</name>
    <name type="common">fe'i banana</name>
    <dbReference type="NCBI Taxonomy" id="320322"/>
    <lineage>
        <taxon>Eukaryota</taxon>
        <taxon>Viridiplantae</taxon>
        <taxon>Streptophyta</taxon>
        <taxon>Embryophyta</taxon>
        <taxon>Tracheophyta</taxon>
        <taxon>Spermatophyta</taxon>
        <taxon>Magnoliopsida</taxon>
        <taxon>Liliopsida</taxon>
        <taxon>Zingiberales</taxon>
        <taxon>Musaceae</taxon>
        <taxon>Musa</taxon>
    </lineage>
</organism>
<dbReference type="AlphaFoldDB" id="A0A9E7E9D4"/>